<evidence type="ECO:0000259" key="1">
    <source>
        <dbReference type="Pfam" id="PF00732"/>
    </source>
</evidence>
<reference evidence="2" key="1">
    <citation type="submission" date="2012-10" db="EMBL/GenBank/DDBJ databases">
        <authorList>
            <person name="Jelonek L."/>
        </authorList>
    </citation>
    <scope>NUCLEOTIDE SEQUENCE</scope>
    <source>
        <strain evidence="2">Isolate 7/3/14</strain>
    </source>
</reference>
<name>M5CFT8_THACB</name>
<dbReference type="Pfam" id="PF00732">
    <property type="entry name" value="GMC_oxred_N"/>
    <property type="match status" value="1"/>
</dbReference>
<sequence>MTRFSKTIFTTTRRIHQRIMDRLNLDGLEAEKDSKVQWQWGRIASEFQDEQNYDFAEGAYSSIDRLLEIAMSRPKKEDEKGTQVSVEHEHFKTVLNANVRSLNFDQDKNVMGVNIRTSDGNMVSISVRLGGNVVLAAGSVHSPAILLRSGDSDWKPKIRNLGGLLLTDHDILSYSCSFCYDDSDHRSEYGAMKLQTYVDIGNHIALANMSIDASSFLPRSDTPDNDLPQFIMVFILQRPLVDQSDIIIKDDEPEV</sequence>
<dbReference type="HOGENOM" id="CLU_1090638_0_0_1"/>
<evidence type="ECO:0000313" key="3">
    <source>
        <dbReference type="EMBL" id="CEL53095.1"/>
    </source>
</evidence>
<dbReference type="EMBL" id="LN679211">
    <property type="protein sequence ID" value="CEL53095.1"/>
    <property type="molecule type" value="Genomic_DNA"/>
</dbReference>
<dbReference type="SUPFAM" id="SSF51905">
    <property type="entry name" value="FAD/NAD(P)-binding domain"/>
    <property type="match status" value="1"/>
</dbReference>
<protein>
    <recommendedName>
        <fullName evidence="1">Glucose-methanol-choline oxidoreductase N-terminal domain-containing protein</fullName>
    </recommendedName>
</protein>
<dbReference type="Gene3D" id="3.50.50.60">
    <property type="entry name" value="FAD/NAD(P)-binding domain"/>
    <property type="match status" value="1"/>
</dbReference>
<feature type="domain" description="Glucose-methanol-choline oxidoreductase N-terminal" evidence="1">
    <location>
        <begin position="96"/>
        <end position="150"/>
    </location>
</feature>
<keyword evidence="5" id="KW-1185">Reference proteome</keyword>
<dbReference type="OrthoDB" id="167809at2759"/>
<dbReference type="Proteomes" id="UP000012065">
    <property type="component" value="Unassembled WGS sequence"/>
</dbReference>
<dbReference type="Proteomes" id="UP000059188">
    <property type="component" value="Unassembled WGS sequence"/>
</dbReference>
<accession>M5CFT8</accession>
<dbReference type="AlphaFoldDB" id="M5CFT8"/>
<evidence type="ECO:0000313" key="4">
    <source>
        <dbReference type="Proteomes" id="UP000012065"/>
    </source>
</evidence>
<dbReference type="InterPro" id="IPR000172">
    <property type="entry name" value="GMC_OxRdtase_N"/>
</dbReference>
<reference evidence="2 4" key="2">
    <citation type="journal article" date="2013" name="J. Biotechnol.">
        <title>Establishment and interpretation of the genome sequence of the phytopathogenic fungus Rhizoctonia solani AG1-IB isolate 7/3/14.</title>
        <authorList>
            <person name="Wibberg D.W."/>
            <person name="Jelonek L.J."/>
            <person name="Rupp O.R."/>
            <person name="Hennig M.H."/>
            <person name="Eikmeyer F.E."/>
            <person name="Goesmann A.G."/>
            <person name="Hartmann A.H."/>
            <person name="Borriss R.B."/>
            <person name="Grosch R.G."/>
            <person name="Puehler A.P."/>
            <person name="Schlueter A.S."/>
        </authorList>
    </citation>
    <scope>NUCLEOTIDE SEQUENCE [LARGE SCALE GENOMIC DNA]</scope>
    <source>
        <strain evidence="4">AG1-IB / isolate 7/3/14</strain>
        <strain evidence="2">Isolate 7/3/14</strain>
    </source>
</reference>
<dbReference type="GO" id="GO:0050660">
    <property type="term" value="F:flavin adenine dinucleotide binding"/>
    <property type="evidence" value="ECO:0007669"/>
    <property type="project" value="InterPro"/>
</dbReference>
<proteinExistence type="predicted"/>
<gene>
    <name evidence="2" type="ORF">BN14_09053</name>
    <name evidence="3" type="ORF">RSOLAG1IB_11227</name>
</gene>
<reference evidence="3 5" key="3">
    <citation type="submission" date="2014-11" db="EMBL/GenBank/DDBJ databases">
        <authorList>
            <person name="Wibberg Daniel"/>
        </authorList>
    </citation>
    <scope>NUCLEOTIDE SEQUENCE [LARGE SCALE GENOMIC DNA]</scope>
    <source>
        <strain evidence="3">Rhizoctonia solani AG1-IB 7/3/14</strain>
    </source>
</reference>
<evidence type="ECO:0000313" key="2">
    <source>
        <dbReference type="EMBL" id="CCO34942.1"/>
    </source>
</evidence>
<dbReference type="STRING" id="1108050.M5CFT8"/>
<dbReference type="EMBL" id="CAOJ01013874">
    <property type="protein sequence ID" value="CCO34942.1"/>
    <property type="molecule type" value="Genomic_DNA"/>
</dbReference>
<dbReference type="GO" id="GO:0016614">
    <property type="term" value="F:oxidoreductase activity, acting on CH-OH group of donors"/>
    <property type="evidence" value="ECO:0007669"/>
    <property type="project" value="InterPro"/>
</dbReference>
<evidence type="ECO:0000313" key="5">
    <source>
        <dbReference type="Proteomes" id="UP000059188"/>
    </source>
</evidence>
<dbReference type="InterPro" id="IPR036188">
    <property type="entry name" value="FAD/NAD-bd_sf"/>
</dbReference>
<organism evidence="2 4">
    <name type="scientific">Thanatephorus cucumeris (strain AG1-IB / isolate 7/3/14)</name>
    <name type="common">Lettuce bottom rot fungus</name>
    <name type="synonym">Rhizoctonia solani</name>
    <dbReference type="NCBI Taxonomy" id="1108050"/>
    <lineage>
        <taxon>Eukaryota</taxon>
        <taxon>Fungi</taxon>
        <taxon>Dikarya</taxon>
        <taxon>Basidiomycota</taxon>
        <taxon>Agaricomycotina</taxon>
        <taxon>Agaricomycetes</taxon>
        <taxon>Cantharellales</taxon>
        <taxon>Ceratobasidiaceae</taxon>
        <taxon>Rhizoctonia</taxon>
        <taxon>Rhizoctonia solani AG-1</taxon>
    </lineage>
</organism>